<protein>
    <submittedName>
        <fullName evidence="1">Uncharacterized protein</fullName>
    </submittedName>
</protein>
<evidence type="ECO:0000313" key="1">
    <source>
        <dbReference type="EMBL" id="ADX98114.1"/>
    </source>
</evidence>
<proteinExistence type="predicted"/>
<dbReference type="Proteomes" id="UP000007484">
    <property type="component" value="Chromosome"/>
</dbReference>
<dbReference type="KEGG" id="mss:MSU_0582"/>
<gene>
    <name evidence="1" type="ordered locus">MSU_0582</name>
</gene>
<dbReference type="AlphaFoldDB" id="F0QRJ4"/>
<name>F0QRJ4_MYCSL</name>
<dbReference type="EMBL" id="CP002525">
    <property type="protein sequence ID" value="ADX98114.1"/>
    <property type="molecule type" value="Genomic_DNA"/>
</dbReference>
<dbReference type="HOGENOM" id="CLU_2807868_0_0_14"/>
<evidence type="ECO:0000313" key="2">
    <source>
        <dbReference type="Proteomes" id="UP000007484"/>
    </source>
</evidence>
<organism evidence="1 2">
    <name type="scientific">Mycoplasma suis (strain Illinois)</name>
    <dbReference type="NCBI Taxonomy" id="768700"/>
    <lineage>
        <taxon>Bacteria</taxon>
        <taxon>Bacillati</taxon>
        <taxon>Mycoplasmatota</taxon>
        <taxon>Mollicutes</taxon>
        <taxon>Mycoplasmataceae</taxon>
        <taxon>Mycoplasma</taxon>
    </lineage>
</organism>
<reference evidence="1 2" key="1">
    <citation type="journal article" date="2011" name="J. Bacteriol.">
        <title>Complete genome sequences of two hemotropic Mycoplasmas, Mycoplasma haemofelis strain Ohio2 and Mycoplasma suis strain Illinois.</title>
        <authorList>
            <person name="Messick J.B."/>
            <person name="Santos A.P."/>
            <person name="Guimaraes A.M."/>
        </authorList>
    </citation>
    <scope>NUCLEOTIDE SEQUENCE [LARGE SCALE GENOMIC DNA]</scope>
    <source>
        <strain evidence="1 2">Illinois</strain>
    </source>
</reference>
<sequence length="67" mass="7540">MKYSSSLLVQDHFSSFLDLVISVIKERSQSFLISIVLVVFSSKRNKQSNLSLLSLLLVHPSLGKTYP</sequence>
<dbReference type="RefSeq" id="WP_013609967.1">
    <property type="nucleotide sequence ID" value="NC_015155.1"/>
</dbReference>
<accession>F0QRJ4</accession>
<keyword evidence="2" id="KW-1185">Reference proteome</keyword>